<dbReference type="Proteomes" id="UP000199632">
    <property type="component" value="Unassembled WGS sequence"/>
</dbReference>
<dbReference type="EMBL" id="FNQB01000003">
    <property type="protein sequence ID" value="SDZ54881.1"/>
    <property type="molecule type" value="Genomic_DNA"/>
</dbReference>
<proteinExistence type="predicted"/>
<dbReference type="InterPro" id="IPR016181">
    <property type="entry name" value="Acyl_CoA_acyltransferase"/>
</dbReference>
<dbReference type="InterPro" id="IPR000182">
    <property type="entry name" value="GNAT_dom"/>
</dbReference>
<dbReference type="InterPro" id="IPR050832">
    <property type="entry name" value="Bact_Acetyltransf"/>
</dbReference>
<evidence type="ECO:0000313" key="4">
    <source>
        <dbReference type="EMBL" id="SDZ54881.1"/>
    </source>
</evidence>
<dbReference type="STRING" id="137265.SAMN05421684_6546"/>
<feature type="domain" description="N-acetyltransferase" evidence="3">
    <location>
        <begin position="1"/>
        <end position="149"/>
    </location>
</feature>
<evidence type="ECO:0000313" key="5">
    <source>
        <dbReference type="Proteomes" id="UP000199632"/>
    </source>
</evidence>
<evidence type="ECO:0000256" key="1">
    <source>
        <dbReference type="ARBA" id="ARBA00022679"/>
    </source>
</evidence>
<accession>A0A1H3TYM5</accession>
<evidence type="ECO:0000259" key="3">
    <source>
        <dbReference type="PROSITE" id="PS51186"/>
    </source>
</evidence>
<dbReference type="PROSITE" id="PS51186">
    <property type="entry name" value="GNAT"/>
    <property type="match status" value="1"/>
</dbReference>
<keyword evidence="5" id="KW-1185">Reference proteome</keyword>
<dbReference type="GO" id="GO:0016747">
    <property type="term" value="F:acyltransferase activity, transferring groups other than amino-acyl groups"/>
    <property type="evidence" value="ECO:0007669"/>
    <property type="project" value="InterPro"/>
</dbReference>
<keyword evidence="1" id="KW-0808">Transferase</keyword>
<protein>
    <submittedName>
        <fullName evidence="4">N-acetylglutamate synthase, GNAT family</fullName>
    </submittedName>
</protein>
<dbReference type="CDD" id="cd04301">
    <property type="entry name" value="NAT_SF"/>
    <property type="match status" value="1"/>
</dbReference>
<name>A0A1H3TYM5_9ACTN</name>
<gene>
    <name evidence="4" type="ORF">SAMN05421684_6546</name>
</gene>
<sequence length="149" mass="16646">MRVRRATVADAAALAGLRWRRVTEEGDYTGTDRADFLESFADWLAEHQASHLPFLAEDGERAVGMAWLMVAERVPTPRSRSRRSGDVQSVYVVPELRDGGVGAVLLAAVLAEARTLDLEHVTVHSSDRAVPFYQRVGFAHDRTLLYWKP</sequence>
<evidence type="ECO:0000256" key="2">
    <source>
        <dbReference type="ARBA" id="ARBA00023315"/>
    </source>
</evidence>
<dbReference type="OrthoDB" id="4936934at2"/>
<dbReference type="PANTHER" id="PTHR43877">
    <property type="entry name" value="AMINOALKYLPHOSPHONATE N-ACETYLTRANSFERASE-RELATED-RELATED"/>
    <property type="match status" value="1"/>
</dbReference>
<dbReference type="RefSeq" id="WP_090800397.1">
    <property type="nucleotide sequence ID" value="NZ_BOND01000024.1"/>
</dbReference>
<keyword evidence="2" id="KW-0012">Acyltransferase</keyword>
<dbReference type="Pfam" id="PF13673">
    <property type="entry name" value="Acetyltransf_10"/>
    <property type="match status" value="1"/>
</dbReference>
<dbReference type="SUPFAM" id="SSF55729">
    <property type="entry name" value="Acyl-CoA N-acyltransferases (Nat)"/>
    <property type="match status" value="1"/>
</dbReference>
<organism evidence="4 5">
    <name type="scientific">Asanoa ishikariensis</name>
    <dbReference type="NCBI Taxonomy" id="137265"/>
    <lineage>
        <taxon>Bacteria</taxon>
        <taxon>Bacillati</taxon>
        <taxon>Actinomycetota</taxon>
        <taxon>Actinomycetes</taxon>
        <taxon>Micromonosporales</taxon>
        <taxon>Micromonosporaceae</taxon>
        <taxon>Asanoa</taxon>
    </lineage>
</organism>
<reference evidence="5" key="1">
    <citation type="submission" date="2016-10" db="EMBL/GenBank/DDBJ databases">
        <authorList>
            <person name="Varghese N."/>
            <person name="Submissions S."/>
        </authorList>
    </citation>
    <scope>NUCLEOTIDE SEQUENCE [LARGE SCALE GENOMIC DNA]</scope>
    <source>
        <strain evidence="5">DSM 44718</strain>
    </source>
</reference>
<dbReference type="AlphaFoldDB" id="A0A1H3TYM5"/>
<dbReference type="Gene3D" id="3.40.630.30">
    <property type="match status" value="1"/>
</dbReference>